<comment type="caution">
    <text evidence="11">The sequence shown here is derived from an EMBL/GenBank/DDBJ whole genome shotgun (WGS) entry which is preliminary data.</text>
</comment>
<keyword evidence="7 9" id="KW-0472">Membrane</keyword>
<dbReference type="SUPFAM" id="SSF54631">
    <property type="entry name" value="CBS-domain pair"/>
    <property type="match status" value="1"/>
</dbReference>
<reference evidence="12" key="1">
    <citation type="journal article" date="2019" name="Int. J. Syst. Evol. Microbiol.">
        <title>The Global Catalogue of Microorganisms (GCM) 10K type strain sequencing project: providing services to taxonomists for standard genome sequencing and annotation.</title>
        <authorList>
            <consortium name="The Broad Institute Genomics Platform"/>
            <consortium name="The Broad Institute Genome Sequencing Center for Infectious Disease"/>
            <person name="Wu L."/>
            <person name="Ma J."/>
        </authorList>
    </citation>
    <scope>NUCLEOTIDE SEQUENCE [LARGE SCALE GENOMIC DNA]</scope>
    <source>
        <strain evidence="12">JCM 15421</strain>
    </source>
</reference>
<keyword evidence="5" id="KW-0460">Magnesium</keyword>
<comment type="similarity">
    <text evidence="2">Belongs to the SLC41A transporter family.</text>
</comment>
<evidence type="ECO:0000256" key="7">
    <source>
        <dbReference type="ARBA" id="ARBA00023136"/>
    </source>
</evidence>
<feature type="domain" description="CBS" evidence="10">
    <location>
        <begin position="85"/>
        <end position="147"/>
    </location>
</feature>
<dbReference type="Pfam" id="PF01769">
    <property type="entry name" value="MgtE"/>
    <property type="match status" value="1"/>
</dbReference>
<dbReference type="Pfam" id="PF00571">
    <property type="entry name" value="CBS"/>
    <property type="match status" value="2"/>
</dbReference>
<dbReference type="Gene3D" id="1.10.357.20">
    <property type="entry name" value="SLC41 divalent cation transporters, integral membrane domain"/>
    <property type="match status" value="1"/>
</dbReference>
<evidence type="ECO:0000256" key="9">
    <source>
        <dbReference type="SAM" id="Phobius"/>
    </source>
</evidence>
<comment type="subcellular location">
    <subcellularLocation>
        <location evidence="1">Membrane</location>
        <topology evidence="1">Multi-pass membrane protein</topology>
    </subcellularLocation>
</comment>
<evidence type="ECO:0000256" key="4">
    <source>
        <dbReference type="ARBA" id="ARBA00022692"/>
    </source>
</evidence>
<evidence type="ECO:0000259" key="10">
    <source>
        <dbReference type="PROSITE" id="PS51371"/>
    </source>
</evidence>
<feature type="domain" description="CBS" evidence="10">
    <location>
        <begin position="148"/>
        <end position="204"/>
    </location>
</feature>
<evidence type="ECO:0000313" key="12">
    <source>
        <dbReference type="Proteomes" id="UP001501523"/>
    </source>
</evidence>
<evidence type="ECO:0000256" key="3">
    <source>
        <dbReference type="ARBA" id="ARBA00022448"/>
    </source>
</evidence>
<keyword evidence="8" id="KW-0129">CBS domain</keyword>
<feature type="transmembrane region" description="Helical" evidence="9">
    <location>
        <begin position="305"/>
        <end position="328"/>
    </location>
</feature>
<evidence type="ECO:0000256" key="6">
    <source>
        <dbReference type="ARBA" id="ARBA00022989"/>
    </source>
</evidence>
<feature type="transmembrane region" description="Helical" evidence="9">
    <location>
        <begin position="377"/>
        <end position="399"/>
    </location>
</feature>
<keyword evidence="6 9" id="KW-1133">Transmembrane helix</keyword>
<dbReference type="PANTHER" id="PTHR41394:SF5">
    <property type="entry name" value="SLC41A_MGTE INTEGRAL MEMBRANE DOMAIN-CONTAINING PROTEIN"/>
    <property type="match status" value="1"/>
</dbReference>
<name>A0ABP3THS8_9GAMM</name>
<dbReference type="InterPro" id="IPR046342">
    <property type="entry name" value="CBS_dom_sf"/>
</dbReference>
<dbReference type="Proteomes" id="UP001501523">
    <property type="component" value="Unassembled WGS sequence"/>
</dbReference>
<dbReference type="EMBL" id="BAAAEU010000001">
    <property type="protein sequence ID" value="GAA0704797.1"/>
    <property type="molecule type" value="Genomic_DNA"/>
</dbReference>
<accession>A0ABP3THS8</accession>
<dbReference type="SUPFAM" id="SSF161093">
    <property type="entry name" value="MgtE membrane domain-like"/>
    <property type="match status" value="1"/>
</dbReference>
<dbReference type="Gene3D" id="3.10.580.10">
    <property type="entry name" value="CBS-domain"/>
    <property type="match status" value="1"/>
</dbReference>
<feature type="transmembrane region" description="Helical" evidence="9">
    <location>
        <begin position="334"/>
        <end position="356"/>
    </location>
</feature>
<keyword evidence="3" id="KW-0813">Transport</keyword>
<dbReference type="InterPro" id="IPR006667">
    <property type="entry name" value="SLC41_membr_dom"/>
</dbReference>
<sequence>MQQDNVTIDELRELDADGTVTRLAPLPNPAIARLLHGLGPGRAVAIMDRFGPERRRQIAFAAGQGEDGQWLSGQHWPEGSIGRLMEPPPAVFPPDATVTEVIQTLRPIVSHTLVTYVFVIDGERHLIGLVAFRELAFAQPGQRLADIMIVRPFALRPDTEVIDAMREVVRRHYPVYPVSDADGRLIGIVRGAVLFEEQAFEISAQAGAMVGVEKEERLATPWLRSLRFRNPWLQINLLTTFITATVVGSFQNTINHIVLLAVFLPVLSDQCNNTGSQALAVTLRGLTFGELKPGRGWILLAKEAWLGFLNGALTGLVAALAMLALARYQGHPQAFVLAVITFAALTGSCVLAGIVGAGVPQILKRLGADPATASSIFLTKATDVASLGLFLGLATWLIAG</sequence>
<dbReference type="InterPro" id="IPR000644">
    <property type="entry name" value="CBS_dom"/>
</dbReference>
<evidence type="ECO:0000256" key="2">
    <source>
        <dbReference type="ARBA" id="ARBA00009749"/>
    </source>
</evidence>
<keyword evidence="4 9" id="KW-0812">Transmembrane</keyword>
<gene>
    <name evidence="11" type="primary">mgtE</name>
    <name evidence="11" type="ORF">GCM10009105_01850</name>
</gene>
<dbReference type="RefSeq" id="WP_343786205.1">
    <property type="nucleotide sequence ID" value="NZ_BAAAEU010000001.1"/>
</dbReference>
<protein>
    <submittedName>
        <fullName evidence="11">Magnesium transporter</fullName>
    </submittedName>
</protein>
<dbReference type="InterPro" id="IPR036739">
    <property type="entry name" value="SLC41_membr_dom_sf"/>
</dbReference>
<evidence type="ECO:0000313" key="11">
    <source>
        <dbReference type="EMBL" id="GAA0704797.1"/>
    </source>
</evidence>
<organism evidence="11 12">
    <name type="scientific">Dokdonella soli</name>
    <dbReference type="NCBI Taxonomy" id="529810"/>
    <lineage>
        <taxon>Bacteria</taxon>
        <taxon>Pseudomonadati</taxon>
        <taxon>Pseudomonadota</taxon>
        <taxon>Gammaproteobacteria</taxon>
        <taxon>Lysobacterales</taxon>
        <taxon>Rhodanobacteraceae</taxon>
        <taxon>Dokdonella</taxon>
    </lineage>
</organism>
<evidence type="ECO:0000256" key="5">
    <source>
        <dbReference type="ARBA" id="ARBA00022842"/>
    </source>
</evidence>
<proteinExistence type="inferred from homology"/>
<evidence type="ECO:0000256" key="8">
    <source>
        <dbReference type="PROSITE-ProRule" id="PRU00703"/>
    </source>
</evidence>
<keyword evidence="12" id="KW-1185">Reference proteome</keyword>
<evidence type="ECO:0000256" key="1">
    <source>
        <dbReference type="ARBA" id="ARBA00004141"/>
    </source>
</evidence>
<dbReference type="PROSITE" id="PS51371">
    <property type="entry name" value="CBS"/>
    <property type="match status" value="2"/>
</dbReference>
<dbReference type="PANTHER" id="PTHR41394">
    <property type="entry name" value="MAGNESIUM TRANSPORTER MGTE"/>
    <property type="match status" value="1"/>
</dbReference>